<dbReference type="GO" id="GO:0016787">
    <property type="term" value="F:hydrolase activity"/>
    <property type="evidence" value="ECO:0007669"/>
    <property type="project" value="InterPro"/>
</dbReference>
<evidence type="ECO:0000259" key="1">
    <source>
        <dbReference type="Pfam" id="PF04273"/>
    </source>
</evidence>
<reference evidence="2 3" key="1">
    <citation type="journal article" date="2019" name="Environ. Microbiol.">
        <title>Species interactions and distinct microbial communities in high Arctic permafrost affected cryosols are associated with the CH4 and CO2 gas fluxes.</title>
        <authorList>
            <person name="Altshuler I."/>
            <person name="Hamel J."/>
            <person name="Turney S."/>
            <person name="Magnuson E."/>
            <person name="Levesque R."/>
            <person name="Greer C."/>
            <person name="Whyte L.G."/>
        </authorList>
    </citation>
    <scope>NUCLEOTIDE SEQUENCE [LARGE SCALE GENOMIC DNA]</scope>
    <source>
        <strain evidence="2 3">S13Y</strain>
    </source>
</reference>
<gene>
    <name evidence="2" type="ORF">EAH88_01475</name>
</gene>
<dbReference type="RefSeq" id="WP_140648462.1">
    <property type="nucleotide sequence ID" value="NZ_RCZB01000002.1"/>
</dbReference>
<dbReference type="Pfam" id="PF04273">
    <property type="entry name" value="BLH_phosphatase"/>
    <property type="match status" value="1"/>
</dbReference>
<evidence type="ECO:0000313" key="2">
    <source>
        <dbReference type="EMBL" id="TPG11248.1"/>
    </source>
</evidence>
<dbReference type="Gene3D" id="3.90.190.10">
    <property type="entry name" value="Protein tyrosine phosphatase superfamily"/>
    <property type="match status" value="1"/>
</dbReference>
<organism evidence="2 3">
    <name type="scientific">Rhodanobacter glycinis</name>
    <dbReference type="NCBI Taxonomy" id="582702"/>
    <lineage>
        <taxon>Bacteria</taxon>
        <taxon>Pseudomonadati</taxon>
        <taxon>Pseudomonadota</taxon>
        <taxon>Gammaproteobacteria</taxon>
        <taxon>Lysobacterales</taxon>
        <taxon>Rhodanobacteraceae</taxon>
        <taxon>Rhodanobacter</taxon>
    </lineage>
</organism>
<accession>A0A502CE39</accession>
<dbReference type="Proteomes" id="UP000319486">
    <property type="component" value="Unassembled WGS sequence"/>
</dbReference>
<sequence length="142" mass="14480">MQGTPLTANFRAAPQIGEADIPALVAAGVRGLINNRPDGEAAGQPTSASLAAAAARAGLAYRHLPVVAGAIDEGQVVAFAQALADIPGPLLAFCRTGNRSATLWALAAARDGRPVEEILACTARAGYDLGALRPRLRDASSR</sequence>
<evidence type="ECO:0000313" key="3">
    <source>
        <dbReference type="Proteomes" id="UP000319486"/>
    </source>
</evidence>
<protein>
    <submittedName>
        <fullName evidence="2">TIGR01244 family phosphatase</fullName>
    </submittedName>
</protein>
<dbReference type="InterPro" id="IPR005939">
    <property type="entry name" value="BLH_phosphatase-like"/>
</dbReference>
<dbReference type="NCBIfam" id="TIGR01244">
    <property type="entry name" value="TIGR01244 family sulfur transferase"/>
    <property type="match status" value="1"/>
</dbReference>
<comment type="caution">
    <text evidence="2">The sequence shown here is derived from an EMBL/GenBank/DDBJ whole genome shotgun (WGS) entry which is preliminary data.</text>
</comment>
<dbReference type="AlphaFoldDB" id="A0A502CE39"/>
<proteinExistence type="predicted"/>
<dbReference type="SUPFAM" id="SSF52799">
    <property type="entry name" value="(Phosphotyrosine protein) phosphatases II"/>
    <property type="match status" value="1"/>
</dbReference>
<dbReference type="OrthoDB" id="9802771at2"/>
<feature type="domain" description="Beta-lactamase hydrolase-like protein phosphatase-like" evidence="1">
    <location>
        <begin position="6"/>
        <end position="109"/>
    </location>
</feature>
<keyword evidence="3" id="KW-1185">Reference proteome</keyword>
<dbReference type="InterPro" id="IPR029021">
    <property type="entry name" value="Prot-tyrosine_phosphatase-like"/>
</dbReference>
<dbReference type="EMBL" id="RCZO01000001">
    <property type="protein sequence ID" value="TPG11248.1"/>
    <property type="molecule type" value="Genomic_DNA"/>
</dbReference>
<name>A0A502CE39_9GAMM</name>